<evidence type="ECO:0000256" key="1">
    <source>
        <dbReference type="SAM" id="Phobius"/>
    </source>
</evidence>
<dbReference type="InterPro" id="IPR050256">
    <property type="entry name" value="Glycosyltransferase_2"/>
</dbReference>
<evidence type="ECO:0000313" key="3">
    <source>
        <dbReference type="EMBL" id="ALT68856.1"/>
    </source>
</evidence>
<reference evidence="3 4" key="1">
    <citation type="submission" date="2015-04" db="EMBL/GenBank/DDBJ databases">
        <title>The complete genome sequence of the rumen methanogen Methanobrevibacter millerae SM9.</title>
        <authorList>
            <person name="Leahy S.C."/>
            <person name="Kelly W.J."/>
            <person name="Pacheco D.M."/>
            <person name="Li D."/>
            <person name="Altermann E."/>
            <person name="Attwood G.T."/>
        </authorList>
    </citation>
    <scope>NUCLEOTIDE SEQUENCE [LARGE SCALE GENOMIC DNA]</scope>
    <source>
        <strain evidence="3 4">SM9</strain>
    </source>
</reference>
<dbReference type="Proteomes" id="UP000067738">
    <property type="component" value="Chromosome"/>
</dbReference>
<dbReference type="PATRIC" id="fig|230361.4.peg.1101"/>
<dbReference type="CDD" id="cd04179">
    <property type="entry name" value="DPM_DPG-synthase_like"/>
    <property type="match status" value="1"/>
</dbReference>
<protein>
    <submittedName>
        <fullName evidence="3">Glycosyl transferase GT2 family</fullName>
    </submittedName>
</protein>
<dbReference type="KEGG" id="mmil:sm9_1068"/>
<dbReference type="AlphaFoldDB" id="A0A0U3E967"/>
<dbReference type="PANTHER" id="PTHR48090">
    <property type="entry name" value="UNDECAPRENYL-PHOSPHATE 4-DEOXY-4-FORMAMIDO-L-ARABINOSE TRANSFERASE-RELATED"/>
    <property type="match status" value="1"/>
</dbReference>
<name>A0A0U3E967_9EURY</name>
<dbReference type="InterPro" id="IPR029044">
    <property type="entry name" value="Nucleotide-diphossugar_trans"/>
</dbReference>
<keyword evidence="4" id="KW-1185">Reference proteome</keyword>
<dbReference type="Gene3D" id="3.90.550.10">
    <property type="entry name" value="Spore Coat Polysaccharide Biosynthesis Protein SpsA, Chain A"/>
    <property type="match status" value="1"/>
</dbReference>
<accession>A0A0U3E967</accession>
<feature type="transmembrane region" description="Helical" evidence="1">
    <location>
        <begin position="227"/>
        <end position="249"/>
    </location>
</feature>
<dbReference type="EMBL" id="CP011266">
    <property type="protein sequence ID" value="ALT68856.1"/>
    <property type="molecule type" value="Genomic_DNA"/>
</dbReference>
<evidence type="ECO:0000313" key="4">
    <source>
        <dbReference type="Proteomes" id="UP000067738"/>
    </source>
</evidence>
<keyword evidence="1" id="KW-0812">Transmembrane</keyword>
<dbReference type="SUPFAM" id="SSF53448">
    <property type="entry name" value="Nucleotide-diphospho-sugar transferases"/>
    <property type="match status" value="1"/>
</dbReference>
<keyword evidence="1" id="KW-1133">Transmembrane helix</keyword>
<dbReference type="GO" id="GO:0016740">
    <property type="term" value="F:transferase activity"/>
    <property type="evidence" value="ECO:0007669"/>
    <property type="project" value="UniProtKB-KW"/>
</dbReference>
<proteinExistence type="predicted"/>
<dbReference type="OrthoDB" id="147253at2157"/>
<dbReference type="Pfam" id="PF00535">
    <property type="entry name" value="Glycos_transf_2"/>
    <property type="match status" value="1"/>
</dbReference>
<sequence>MKTAILIPCYNESKTIKKVVCDFKKVMPHADIYVYDNNSTDGTDKIAEENGAIVRYEFKQGKGNVVRSMFRDIDADCYIMVDGDDTYPAESAVEFERLVLEKNADMVIGDRLSSTYFEENDRPFHNIGNKMVRWLINLFFKSELKDIMTGMRAFSYDFVKSFPIVSKEFEIETEMSVFALMNNFSIEEIPIDYRDRVEGSESKLNTYRDGYKVLRMIYTLVRDKRPFFFFTTASLILLFIAAVYFVPIYLRYRYYGYVLKIPTLIVVSTVVMVAAVTFFTGVVLHVIKKQNNAQLENHLTLIRLNKKINNSYFRFL</sequence>
<keyword evidence="3" id="KW-0808">Transferase</keyword>
<evidence type="ECO:0000259" key="2">
    <source>
        <dbReference type="Pfam" id="PF00535"/>
    </source>
</evidence>
<dbReference type="InterPro" id="IPR001173">
    <property type="entry name" value="Glyco_trans_2-like"/>
</dbReference>
<keyword evidence="1" id="KW-0472">Membrane</keyword>
<gene>
    <name evidence="3" type="ORF">sm9_1068</name>
</gene>
<feature type="domain" description="Glycosyltransferase 2-like" evidence="2">
    <location>
        <begin position="5"/>
        <end position="154"/>
    </location>
</feature>
<dbReference type="PANTHER" id="PTHR48090:SF7">
    <property type="entry name" value="RFBJ PROTEIN"/>
    <property type="match status" value="1"/>
</dbReference>
<dbReference type="RefSeq" id="WP_058739143.1">
    <property type="nucleotide sequence ID" value="NZ_CP011266.1"/>
</dbReference>
<dbReference type="GeneID" id="26736036"/>
<feature type="transmembrane region" description="Helical" evidence="1">
    <location>
        <begin position="261"/>
        <end position="287"/>
    </location>
</feature>
<organism evidence="3 4">
    <name type="scientific">Methanobrevibacter millerae</name>
    <dbReference type="NCBI Taxonomy" id="230361"/>
    <lineage>
        <taxon>Archaea</taxon>
        <taxon>Methanobacteriati</taxon>
        <taxon>Methanobacteriota</taxon>
        <taxon>Methanomada group</taxon>
        <taxon>Methanobacteria</taxon>
        <taxon>Methanobacteriales</taxon>
        <taxon>Methanobacteriaceae</taxon>
        <taxon>Methanobrevibacter</taxon>
    </lineage>
</organism>